<keyword evidence="3" id="KW-1185">Reference proteome</keyword>
<gene>
    <name evidence="2" type="ORF">GCM10010909_35270</name>
</gene>
<name>A0ABQ6A8N7_9PROT</name>
<dbReference type="Proteomes" id="UP001156641">
    <property type="component" value="Unassembled WGS sequence"/>
</dbReference>
<evidence type="ECO:0000313" key="3">
    <source>
        <dbReference type="Proteomes" id="UP001156641"/>
    </source>
</evidence>
<dbReference type="RefSeq" id="WP_284259712.1">
    <property type="nucleotide sequence ID" value="NZ_BSOS01000097.1"/>
</dbReference>
<comment type="caution">
    <text evidence="2">The sequence shown here is derived from an EMBL/GenBank/DDBJ whole genome shotgun (WGS) entry which is preliminary data.</text>
</comment>
<evidence type="ECO:0000313" key="2">
    <source>
        <dbReference type="EMBL" id="GLR68845.1"/>
    </source>
</evidence>
<sequence length="130" mass="15045">MPKRGRPRKHKTGLYKPEIEAHLREGERIIRAYVVVKPGGRRSTIWTPAFDYLLYVNLSGLRGYHPWLTDDGKPKIFKSFDRMLRSLRELGYIGPITLYDEGDPRRPPEPTGATRRRPGDTRAEKEEAAE</sequence>
<proteinExistence type="predicted"/>
<organism evidence="2 3">
    <name type="scientific">Acidocella aquatica</name>
    <dbReference type="NCBI Taxonomy" id="1922313"/>
    <lineage>
        <taxon>Bacteria</taxon>
        <taxon>Pseudomonadati</taxon>
        <taxon>Pseudomonadota</taxon>
        <taxon>Alphaproteobacteria</taxon>
        <taxon>Acetobacterales</taxon>
        <taxon>Acidocellaceae</taxon>
        <taxon>Acidocella</taxon>
    </lineage>
</organism>
<feature type="region of interest" description="Disordered" evidence="1">
    <location>
        <begin position="97"/>
        <end position="130"/>
    </location>
</feature>
<reference evidence="3" key="1">
    <citation type="journal article" date="2019" name="Int. J. Syst. Evol. Microbiol.">
        <title>The Global Catalogue of Microorganisms (GCM) 10K type strain sequencing project: providing services to taxonomists for standard genome sequencing and annotation.</title>
        <authorList>
            <consortium name="The Broad Institute Genomics Platform"/>
            <consortium name="The Broad Institute Genome Sequencing Center for Infectious Disease"/>
            <person name="Wu L."/>
            <person name="Ma J."/>
        </authorList>
    </citation>
    <scope>NUCLEOTIDE SEQUENCE [LARGE SCALE GENOMIC DNA]</scope>
    <source>
        <strain evidence="3">NBRC 112502</strain>
    </source>
</reference>
<evidence type="ECO:0000256" key="1">
    <source>
        <dbReference type="SAM" id="MobiDB-lite"/>
    </source>
</evidence>
<protein>
    <submittedName>
        <fullName evidence="2">Uncharacterized protein</fullName>
    </submittedName>
</protein>
<dbReference type="EMBL" id="BSOS01000097">
    <property type="protein sequence ID" value="GLR68845.1"/>
    <property type="molecule type" value="Genomic_DNA"/>
</dbReference>
<accession>A0ABQ6A8N7</accession>
<feature type="compositionally biased region" description="Basic and acidic residues" evidence="1">
    <location>
        <begin position="117"/>
        <end position="130"/>
    </location>
</feature>